<evidence type="ECO:0000256" key="1">
    <source>
        <dbReference type="ARBA" id="ARBA00004604"/>
    </source>
</evidence>
<dbReference type="Proteomes" id="UP000515135">
    <property type="component" value="Unplaced"/>
</dbReference>
<comment type="similarity">
    <text evidence="2">Belongs to the UTP6 family.</text>
</comment>
<organism evidence="8 9">
    <name type="scientific">Branchiostoma belcheri</name>
    <name type="common">Amphioxus</name>
    <dbReference type="NCBI Taxonomy" id="7741"/>
    <lineage>
        <taxon>Eukaryota</taxon>
        <taxon>Metazoa</taxon>
        <taxon>Chordata</taxon>
        <taxon>Cephalochordata</taxon>
        <taxon>Leptocardii</taxon>
        <taxon>Amphioxiformes</taxon>
        <taxon>Branchiostomatidae</taxon>
        <taxon>Branchiostoma</taxon>
    </lineage>
</organism>
<dbReference type="Pfam" id="PF24892">
    <property type="entry name" value="UTP6_C"/>
    <property type="match status" value="1"/>
</dbReference>
<evidence type="ECO:0000313" key="8">
    <source>
        <dbReference type="Proteomes" id="UP000515135"/>
    </source>
</evidence>
<dbReference type="InterPro" id="IPR056907">
    <property type="entry name" value="UTP6_C"/>
</dbReference>
<evidence type="ECO:0000256" key="3">
    <source>
        <dbReference type="ARBA" id="ARBA00022552"/>
    </source>
</evidence>
<dbReference type="FunFam" id="1.25.40.10:FF:001841">
    <property type="entry name" value="Hepatocellular carcinoma-associated antigen, putative"/>
    <property type="match status" value="1"/>
</dbReference>
<evidence type="ECO:0000313" key="9">
    <source>
        <dbReference type="RefSeq" id="XP_019642036.1"/>
    </source>
</evidence>
<dbReference type="OrthoDB" id="28112at2759"/>
<dbReference type="AlphaFoldDB" id="A0A6P5AJ92"/>
<evidence type="ECO:0000259" key="7">
    <source>
        <dbReference type="Pfam" id="PF24892"/>
    </source>
</evidence>
<evidence type="ECO:0000256" key="2">
    <source>
        <dbReference type="ARBA" id="ARBA00010734"/>
    </source>
</evidence>
<dbReference type="InterPro" id="IPR013949">
    <property type="entry name" value="Utp6"/>
</dbReference>
<accession>A0A6P5AJ92</accession>
<dbReference type="SUPFAM" id="SSF48452">
    <property type="entry name" value="TPR-like"/>
    <property type="match status" value="2"/>
</dbReference>
<dbReference type="GO" id="GO:0000462">
    <property type="term" value="P:maturation of SSU-rRNA from tricistronic rRNA transcript (SSU-rRNA, 5.8S rRNA, LSU-rRNA)"/>
    <property type="evidence" value="ECO:0007669"/>
    <property type="project" value="InterPro"/>
</dbReference>
<keyword evidence="8" id="KW-1185">Reference proteome</keyword>
<dbReference type="PANTHER" id="PTHR23271:SF1">
    <property type="entry name" value="U3 SMALL NUCLEOLAR RNA-ASSOCIATED PROTEIN 6 HOMOLOG"/>
    <property type="match status" value="1"/>
</dbReference>
<dbReference type="Gene3D" id="1.25.40.10">
    <property type="entry name" value="Tetratricopeptide repeat domain"/>
    <property type="match status" value="2"/>
</dbReference>
<dbReference type="PANTHER" id="PTHR23271">
    <property type="entry name" value="HEPATOCELLULAR CARCINOMA-ASSOCIATED ANTIGEN 66"/>
    <property type="match status" value="1"/>
</dbReference>
<dbReference type="RefSeq" id="XP_019642036.1">
    <property type="nucleotide sequence ID" value="XM_019786477.1"/>
</dbReference>
<proteinExistence type="inferred from homology"/>
<protein>
    <submittedName>
        <fullName evidence="9">U3 small nucleolar RNA-associated protein 6 homolog</fullName>
    </submittedName>
</protein>
<keyword evidence="4" id="KW-0677">Repeat</keyword>
<dbReference type="GO" id="GO:0032040">
    <property type="term" value="C:small-subunit processome"/>
    <property type="evidence" value="ECO:0007669"/>
    <property type="project" value="TreeGrafter"/>
</dbReference>
<evidence type="ECO:0000259" key="6">
    <source>
        <dbReference type="Pfam" id="PF08640"/>
    </source>
</evidence>
<dbReference type="SMART" id="SM00386">
    <property type="entry name" value="HAT"/>
    <property type="match status" value="6"/>
</dbReference>
<keyword evidence="5" id="KW-0539">Nucleus</keyword>
<dbReference type="InterPro" id="IPR003107">
    <property type="entry name" value="HAT"/>
</dbReference>
<dbReference type="InterPro" id="IPR055347">
    <property type="entry name" value="UTP6_N"/>
</dbReference>
<dbReference type="InterPro" id="IPR011990">
    <property type="entry name" value="TPR-like_helical_dom_sf"/>
</dbReference>
<dbReference type="GO" id="GO:0030515">
    <property type="term" value="F:snoRNA binding"/>
    <property type="evidence" value="ECO:0007669"/>
    <property type="project" value="InterPro"/>
</dbReference>
<dbReference type="Pfam" id="PF08640">
    <property type="entry name" value="U3_assoc_6"/>
    <property type="match status" value="1"/>
</dbReference>
<sequence length="599" mass="70466">MAEFVQQNIEKMLPELEQLERVGVFDKHEIKVIIKKRTDHEYRLVRRTKKKEDFLRYIQYEINTLSLIHHRREKLGYFFKKEEIEYAIVGRIHYLFKRAIRKWPEDLKMWMSHIEFCKKWNKRIQLSKMFASLLSMHTNKPGLWIMAAKWELEENQSADNARSLLQRALRTHPESKQLWLEYFRMELLHTEKVRIRWNIISSEFSRPEGSEDIPDALFQGKAAIIVYTKATEAIADDIEFILSFIPVCQKFDFTSEHQDLIYNDLQERFADHELTWNAIAQREMQGETTAIEEAQKRGLNHELAVLNLIDKACQVYDKAVQKVNTVKMWSLYCDFLTEKLQETASESFMDQVSSRLLNNLSAAQEEDNMSEQMYGTWVDLLEQLGKLEEATEVSASATDKYTQSSDLWVQRLKLLAAGGANQINPVFHKAIAKVKSKDSISLWTFRIEWAISNREEQVEDLFQKAILSVKTWSTPIQEWYVQWAVVSGGIKKTRAAYKWLTETKFVPLPVFRKYIELESGQLKPKMKLIRNCYEAALREYGDAEPDLWLDLIKLERTHPEGKPENAGHLYWRAVKTLSGEQNQYFISRYALVQTGHLEQ</sequence>
<keyword evidence="3" id="KW-0698">rRNA processing</keyword>
<dbReference type="KEGG" id="bbel:109483445"/>
<dbReference type="GeneID" id="109483445"/>
<feature type="domain" description="U3 small nucleolar RNA-associated protein 6 N-terminal" evidence="6">
    <location>
        <begin position="9"/>
        <end position="90"/>
    </location>
</feature>
<evidence type="ECO:0000256" key="4">
    <source>
        <dbReference type="ARBA" id="ARBA00022737"/>
    </source>
</evidence>
<comment type="subcellular location">
    <subcellularLocation>
        <location evidence="1">Nucleus</location>
        <location evidence="1">Nucleolus</location>
    </subcellularLocation>
</comment>
<gene>
    <name evidence="9" type="primary">LOC109483445</name>
</gene>
<reference evidence="9" key="1">
    <citation type="submission" date="2025-08" db="UniProtKB">
        <authorList>
            <consortium name="RefSeq"/>
        </authorList>
    </citation>
    <scope>IDENTIFICATION</scope>
    <source>
        <tissue evidence="9">Gonad</tissue>
    </source>
</reference>
<evidence type="ECO:0000256" key="5">
    <source>
        <dbReference type="ARBA" id="ARBA00023242"/>
    </source>
</evidence>
<dbReference type="GO" id="GO:0034388">
    <property type="term" value="C:Pwp2p-containing subcomplex of 90S preribosome"/>
    <property type="evidence" value="ECO:0007669"/>
    <property type="project" value="TreeGrafter"/>
</dbReference>
<feature type="domain" description="U3 small nucleolar RNA-associated protein 6 homolog C-terminal" evidence="7">
    <location>
        <begin position="311"/>
        <end position="577"/>
    </location>
</feature>
<name>A0A6P5AJ92_BRABE</name>